<evidence type="ECO:0000256" key="1">
    <source>
        <dbReference type="SAM" id="MobiDB-lite"/>
    </source>
</evidence>
<name>A0AAQ4DYD1_AMBAM</name>
<sequence length="66" mass="6441">MGGMMNVAGGDHEVGLHMPVTGVPGAAAGTRTVDLVRGHGTGGGRATLLEGQGPTAGHVLVPSLRT</sequence>
<dbReference type="AlphaFoldDB" id="A0AAQ4DYD1"/>
<evidence type="ECO:0000313" key="3">
    <source>
        <dbReference type="Proteomes" id="UP001321473"/>
    </source>
</evidence>
<dbReference type="Proteomes" id="UP001321473">
    <property type="component" value="Unassembled WGS sequence"/>
</dbReference>
<dbReference type="EMBL" id="JARKHS020025436">
    <property type="protein sequence ID" value="KAK8767471.1"/>
    <property type="molecule type" value="Genomic_DNA"/>
</dbReference>
<protein>
    <submittedName>
        <fullName evidence="2">Uncharacterized protein</fullName>
    </submittedName>
</protein>
<feature type="region of interest" description="Disordered" evidence="1">
    <location>
        <begin position="38"/>
        <end position="66"/>
    </location>
</feature>
<comment type="caution">
    <text evidence="2">The sequence shown here is derived from an EMBL/GenBank/DDBJ whole genome shotgun (WGS) entry which is preliminary data.</text>
</comment>
<reference evidence="2 3" key="1">
    <citation type="journal article" date="2023" name="Arcadia Sci">
        <title>De novo assembly of a long-read Amblyomma americanum tick genome.</title>
        <authorList>
            <person name="Chou S."/>
            <person name="Poskanzer K.E."/>
            <person name="Rollins M."/>
            <person name="Thuy-Boun P.S."/>
        </authorList>
    </citation>
    <scope>NUCLEOTIDE SEQUENCE [LARGE SCALE GENOMIC DNA]</scope>
    <source>
        <strain evidence="2">F_SG_1</strain>
        <tissue evidence="2">Salivary glands</tissue>
    </source>
</reference>
<keyword evidence="3" id="KW-1185">Reference proteome</keyword>
<organism evidence="2 3">
    <name type="scientific">Amblyomma americanum</name>
    <name type="common">Lone star tick</name>
    <dbReference type="NCBI Taxonomy" id="6943"/>
    <lineage>
        <taxon>Eukaryota</taxon>
        <taxon>Metazoa</taxon>
        <taxon>Ecdysozoa</taxon>
        <taxon>Arthropoda</taxon>
        <taxon>Chelicerata</taxon>
        <taxon>Arachnida</taxon>
        <taxon>Acari</taxon>
        <taxon>Parasitiformes</taxon>
        <taxon>Ixodida</taxon>
        <taxon>Ixodoidea</taxon>
        <taxon>Ixodidae</taxon>
        <taxon>Amblyomminae</taxon>
        <taxon>Amblyomma</taxon>
    </lineage>
</organism>
<accession>A0AAQ4DYD1</accession>
<gene>
    <name evidence="2" type="ORF">V5799_005748</name>
</gene>
<proteinExistence type="predicted"/>
<evidence type="ECO:0000313" key="2">
    <source>
        <dbReference type="EMBL" id="KAK8767471.1"/>
    </source>
</evidence>